<dbReference type="PANTHER" id="PTHR47447">
    <property type="entry name" value="OS03G0856100 PROTEIN"/>
    <property type="match status" value="1"/>
</dbReference>
<keyword evidence="3" id="KW-1185">Reference proteome</keyword>
<dbReference type="Proteomes" id="UP000601435">
    <property type="component" value="Unassembled WGS sequence"/>
</dbReference>
<accession>A0A813CEQ5</accession>
<dbReference type="PANTHER" id="PTHR47447:SF17">
    <property type="entry name" value="OS12G0638900 PROTEIN"/>
    <property type="match status" value="1"/>
</dbReference>
<comment type="caution">
    <text evidence="2">The sequence shown here is derived from an EMBL/GenBank/DDBJ whole genome shotgun (WGS) entry which is preliminary data.</text>
</comment>
<name>A0A813CEQ5_9DINO</name>
<evidence type="ECO:0000256" key="1">
    <source>
        <dbReference type="ARBA" id="ARBA00022737"/>
    </source>
</evidence>
<dbReference type="AlphaFoldDB" id="A0A813CEQ5"/>
<organism evidence="2 3">
    <name type="scientific">Symbiodinium necroappetens</name>
    <dbReference type="NCBI Taxonomy" id="1628268"/>
    <lineage>
        <taxon>Eukaryota</taxon>
        <taxon>Sar</taxon>
        <taxon>Alveolata</taxon>
        <taxon>Dinophyceae</taxon>
        <taxon>Suessiales</taxon>
        <taxon>Symbiodiniaceae</taxon>
        <taxon>Symbiodinium</taxon>
    </lineage>
</organism>
<dbReference type="InterPro" id="IPR011990">
    <property type="entry name" value="TPR-like_helical_dom_sf"/>
</dbReference>
<evidence type="ECO:0000313" key="2">
    <source>
        <dbReference type="EMBL" id="CAE7942953.1"/>
    </source>
</evidence>
<dbReference type="Gene3D" id="1.25.40.10">
    <property type="entry name" value="Tetratricopeptide repeat domain"/>
    <property type="match status" value="1"/>
</dbReference>
<dbReference type="OrthoDB" id="438094at2759"/>
<sequence length="206" mass="22813">KGGEWQMALYLLSQMASARVGANEISFSACIKSCGTARIWELALCLFASLRGNQLQPDAASYGQAIDAAWPEAVVFELFDQAMRDQTWPDMLQRGGSGLDLHYHSCGSAILAVSWWLAEVVPKQLTRTLGHEPSSLEVITGWGKSRMPWQPAGSDLQVSVRRLLDERAIPCKIHPQNRGLLQLDLRGIDPRQLRALYPSSAKSPRQ</sequence>
<feature type="non-terminal residue" evidence="2">
    <location>
        <position position="1"/>
    </location>
</feature>
<evidence type="ECO:0000313" key="3">
    <source>
        <dbReference type="Proteomes" id="UP000601435"/>
    </source>
</evidence>
<reference evidence="2" key="1">
    <citation type="submission" date="2021-02" db="EMBL/GenBank/DDBJ databases">
        <authorList>
            <person name="Dougan E. K."/>
            <person name="Rhodes N."/>
            <person name="Thang M."/>
            <person name="Chan C."/>
        </authorList>
    </citation>
    <scope>NUCLEOTIDE SEQUENCE</scope>
</reference>
<proteinExistence type="predicted"/>
<protein>
    <recommendedName>
        <fullName evidence="4">Smr domain-containing protein</fullName>
    </recommendedName>
</protein>
<dbReference type="EMBL" id="CAJNJA010098164">
    <property type="protein sequence ID" value="CAE7942953.1"/>
    <property type="molecule type" value="Genomic_DNA"/>
</dbReference>
<gene>
    <name evidence="2" type="ORF">SNEC2469_LOCUS34858</name>
</gene>
<evidence type="ECO:0008006" key="4">
    <source>
        <dbReference type="Google" id="ProtNLM"/>
    </source>
</evidence>
<keyword evidence="1" id="KW-0677">Repeat</keyword>